<dbReference type="EMBL" id="CASHTH010000672">
    <property type="protein sequence ID" value="CAI8006266.1"/>
    <property type="molecule type" value="Genomic_DNA"/>
</dbReference>
<evidence type="ECO:0000313" key="2">
    <source>
        <dbReference type="Proteomes" id="UP001174909"/>
    </source>
</evidence>
<gene>
    <name evidence="1" type="ORF">GBAR_LOCUS4623</name>
</gene>
<sequence length="100" mass="11382">MFQIQFYTETFHSYTTLVLRDGAQFNSGAEGVYSCIIPDENGVEQVLHFGLYDYGFTSAFPPQPISVTYLSEDPFILSCDSAYLPPQLVTWEMNYDLISE</sequence>
<evidence type="ECO:0000313" key="1">
    <source>
        <dbReference type="EMBL" id="CAI8006266.1"/>
    </source>
</evidence>
<proteinExistence type="predicted"/>
<reference evidence="1" key="1">
    <citation type="submission" date="2023-03" db="EMBL/GenBank/DDBJ databases">
        <authorList>
            <person name="Steffen K."/>
            <person name="Cardenas P."/>
        </authorList>
    </citation>
    <scope>NUCLEOTIDE SEQUENCE</scope>
</reference>
<feature type="non-terminal residue" evidence="1">
    <location>
        <position position="100"/>
    </location>
</feature>
<dbReference type="Proteomes" id="UP001174909">
    <property type="component" value="Unassembled WGS sequence"/>
</dbReference>
<dbReference type="AlphaFoldDB" id="A0AA35W6W9"/>
<accession>A0AA35W6W9</accession>
<keyword evidence="2" id="KW-1185">Reference proteome</keyword>
<comment type="caution">
    <text evidence="1">The sequence shown here is derived from an EMBL/GenBank/DDBJ whole genome shotgun (WGS) entry which is preliminary data.</text>
</comment>
<protein>
    <submittedName>
        <fullName evidence="1">Uncharacterized protein</fullName>
    </submittedName>
</protein>
<organism evidence="1 2">
    <name type="scientific">Geodia barretti</name>
    <name type="common">Barrett's horny sponge</name>
    <dbReference type="NCBI Taxonomy" id="519541"/>
    <lineage>
        <taxon>Eukaryota</taxon>
        <taxon>Metazoa</taxon>
        <taxon>Porifera</taxon>
        <taxon>Demospongiae</taxon>
        <taxon>Heteroscleromorpha</taxon>
        <taxon>Tetractinellida</taxon>
        <taxon>Astrophorina</taxon>
        <taxon>Geodiidae</taxon>
        <taxon>Geodia</taxon>
    </lineage>
</organism>
<name>A0AA35W6W9_GEOBA</name>